<evidence type="ECO:0000313" key="9">
    <source>
        <dbReference type="Proteomes" id="UP000077384"/>
    </source>
</evidence>
<feature type="transmembrane region" description="Helical" evidence="6">
    <location>
        <begin position="430"/>
        <end position="448"/>
    </location>
</feature>
<sequence>MNLFRKKTVEDFSVSVKKSGLKKELNYFDLACLGIGSVVGSGVFVSAGQGAQIAGPAVIMSFIIAAITSGFCGLTYSELATMFPVAGSTYSYCYVAFGEIIAWIIGWNLMLEYLVSGAAVASGWSGTFVGVLKSCGINIPAALTASPLKGGIVDLPSVLVVAAITWLLYIGVTQSTKVNNIIVAIKVAVILIFIFIGVTHINPANYHPFAPYGMKGVMSGAAIIFFAFIGFDSVSTAAEETANPKRDVPIGLAICLGVTIVLYVAVACVLTGMVPFKAIDITNALPAALARVGINWGSALVGVGAVVGMISTILVILYGQVRIFMVMARDGLLPKAFSSVNKKHSTPGICTIITGIITAVICGLFPLDVIIDLCNIGTLSAFLFVSIGVIVLRKTLPNIERKFKCPGVPFVPILTVLCCLYLMISLPGVTWIRFAIWTGVGLLLYFAYGMKHSILNDEKHNCVGDKN</sequence>
<dbReference type="GO" id="GO:0015171">
    <property type="term" value="F:amino acid transmembrane transporter activity"/>
    <property type="evidence" value="ECO:0007669"/>
    <property type="project" value="TreeGrafter"/>
</dbReference>
<organism evidence="7 9">
    <name type="scientific">Clostridium coskatii</name>
    <dbReference type="NCBI Taxonomy" id="1705578"/>
    <lineage>
        <taxon>Bacteria</taxon>
        <taxon>Bacillati</taxon>
        <taxon>Bacillota</taxon>
        <taxon>Clostridia</taxon>
        <taxon>Eubacteriales</taxon>
        <taxon>Clostridiaceae</taxon>
        <taxon>Clostridium</taxon>
    </lineage>
</organism>
<dbReference type="Proteomes" id="UP000077384">
    <property type="component" value="Unassembled WGS sequence"/>
</dbReference>
<accession>A0A166UIZ9</accession>
<evidence type="ECO:0000256" key="1">
    <source>
        <dbReference type="ARBA" id="ARBA00004141"/>
    </source>
</evidence>
<feature type="transmembrane region" description="Helical" evidence="6">
    <location>
        <begin position="250"/>
        <end position="276"/>
    </location>
</feature>
<dbReference type="Proteomes" id="UP000093694">
    <property type="component" value="Unassembled WGS sequence"/>
</dbReference>
<keyword evidence="10" id="KW-1185">Reference proteome</keyword>
<feature type="transmembrane region" description="Helical" evidence="6">
    <location>
        <begin position="181"/>
        <end position="201"/>
    </location>
</feature>
<keyword evidence="2" id="KW-0813">Transport</keyword>
<evidence type="ECO:0000256" key="2">
    <source>
        <dbReference type="ARBA" id="ARBA00022448"/>
    </source>
</evidence>
<dbReference type="PATRIC" id="fig|1705578.3.peg.187"/>
<dbReference type="EMBL" id="LITQ01000001">
    <property type="protein sequence ID" value="OAA94960.1"/>
    <property type="molecule type" value="Genomic_DNA"/>
</dbReference>
<dbReference type="AlphaFoldDB" id="A0A166UIZ9"/>
<keyword evidence="3 6" id="KW-0812">Transmembrane</keyword>
<reference evidence="8 10" key="2">
    <citation type="journal article" date="2016" name="Front. Microbiol.">
        <title>Industrial Acetogenic Biocatalysts: A Comparative Metabolic and Genomic Analysis.</title>
        <authorList>
            <person name="Bengelsdorf F."/>
            <person name="Poehlein A."/>
            <person name="Sonja S."/>
            <person name="Erz C."/>
            <person name="Hummel T."/>
            <person name="Hoffmeister S."/>
            <person name="Daniel R."/>
            <person name="Durre P."/>
        </authorList>
    </citation>
    <scope>NUCLEOTIDE SEQUENCE [LARGE SCALE GENOMIC DNA]</scope>
    <source>
        <strain evidence="8 10">PTA-10522</strain>
    </source>
</reference>
<keyword evidence="4 6" id="KW-1133">Transmembrane helix</keyword>
<feature type="transmembrane region" description="Helical" evidence="6">
    <location>
        <begin position="221"/>
        <end position="238"/>
    </location>
</feature>
<dbReference type="RefSeq" id="WP_063599873.1">
    <property type="nucleotide sequence ID" value="NZ_LITQ01000001.1"/>
</dbReference>
<evidence type="ECO:0000313" key="7">
    <source>
        <dbReference type="EMBL" id="OAA94960.1"/>
    </source>
</evidence>
<dbReference type="PANTHER" id="PTHR43243:SF4">
    <property type="entry name" value="CATIONIC AMINO ACID TRANSPORTER 4"/>
    <property type="match status" value="1"/>
</dbReference>
<feature type="transmembrane region" description="Helical" evidence="6">
    <location>
        <begin position="373"/>
        <end position="393"/>
    </location>
</feature>
<evidence type="ECO:0000256" key="6">
    <source>
        <dbReference type="SAM" id="Phobius"/>
    </source>
</evidence>
<gene>
    <name evidence="7" type="primary">yhdG_3</name>
    <name evidence="8" type="synonym">yhdG_7</name>
    <name evidence="8" type="ORF">CLCOS_33410</name>
    <name evidence="7" type="ORF">WX73_01369</name>
</gene>
<comment type="caution">
    <text evidence="7">The sequence shown here is derived from an EMBL/GenBank/DDBJ whole genome shotgun (WGS) entry which is preliminary data.</text>
</comment>
<feature type="transmembrane region" description="Helical" evidence="6">
    <location>
        <begin position="89"/>
        <end position="110"/>
    </location>
</feature>
<name>A0A166UIZ9_9CLOT</name>
<dbReference type="Gene3D" id="1.20.1740.10">
    <property type="entry name" value="Amino acid/polyamine transporter I"/>
    <property type="match status" value="1"/>
</dbReference>
<reference evidence="7 9" key="1">
    <citation type="journal article" date="2015" name="Biotechnol. Bioeng.">
        <title>Genome sequence and phenotypic characterization of Caulobacter segnis.</title>
        <authorList>
            <person name="Patel S."/>
            <person name="Fletcher B."/>
            <person name="Scott D.C."/>
            <person name="Ely B."/>
        </authorList>
    </citation>
    <scope>NUCLEOTIDE SEQUENCE [LARGE SCALE GENOMIC DNA]</scope>
    <source>
        <strain evidence="7 9">PS02</strain>
    </source>
</reference>
<dbReference type="PANTHER" id="PTHR43243">
    <property type="entry name" value="INNER MEMBRANE TRANSPORTER YGJI-RELATED"/>
    <property type="match status" value="1"/>
</dbReference>
<feature type="transmembrane region" description="Helical" evidence="6">
    <location>
        <begin position="348"/>
        <end position="367"/>
    </location>
</feature>
<evidence type="ECO:0000313" key="10">
    <source>
        <dbReference type="Proteomes" id="UP000093694"/>
    </source>
</evidence>
<keyword evidence="5 6" id="KW-0472">Membrane</keyword>
<comment type="subcellular location">
    <subcellularLocation>
        <location evidence="1">Membrane</location>
        <topology evidence="1">Multi-pass membrane protein</topology>
    </subcellularLocation>
</comment>
<evidence type="ECO:0000256" key="5">
    <source>
        <dbReference type="ARBA" id="ARBA00023136"/>
    </source>
</evidence>
<feature type="transmembrane region" description="Helical" evidence="6">
    <location>
        <begin position="296"/>
        <end position="319"/>
    </location>
</feature>
<dbReference type="GO" id="GO:0016020">
    <property type="term" value="C:membrane"/>
    <property type="evidence" value="ECO:0007669"/>
    <property type="project" value="UniProtKB-SubCell"/>
</dbReference>
<dbReference type="EMBL" id="LROR01000067">
    <property type="protein sequence ID" value="OBR91701.1"/>
    <property type="molecule type" value="Genomic_DNA"/>
</dbReference>
<feature type="transmembrane region" description="Helical" evidence="6">
    <location>
        <begin position="405"/>
        <end position="424"/>
    </location>
</feature>
<feature type="transmembrane region" description="Helical" evidence="6">
    <location>
        <begin position="53"/>
        <end position="77"/>
    </location>
</feature>
<feature type="transmembrane region" description="Helical" evidence="6">
    <location>
        <begin position="150"/>
        <end position="169"/>
    </location>
</feature>
<dbReference type="Pfam" id="PF13520">
    <property type="entry name" value="AA_permease_2"/>
    <property type="match status" value="1"/>
</dbReference>
<dbReference type="PIRSF" id="PIRSF006060">
    <property type="entry name" value="AA_transporter"/>
    <property type="match status" value="1"/>
</dbReference>
<protein>
    <submittedName>
        <fullName evidence="7 8">Amino acid permease YhdG</fullName>
    </submittedName>
</protein>
<proteinExistence type="predicted"/>
<dbReference type="InterPro" id="IPR002293">
    <property type="entry name" value="AA/rel_permease1"/>
</dbReference>
<feature type="transmembrane region" description="Helical" evidence="6">
    <location>
        <begin position="27"/>
        <end position="47"/>
    </location>
</feature>
<evidence type="ECO:0000313" key="8">
    <source>
        <dbReference type="EMBL" id="OBR91701.1"/>
    </source>
</evidence>
<evidence type="ECO:0000256" key="3">
    <source>
        <dbReference type="ARBA" id="ARBA00022692"/>
    </source>
</evidence>
<evidence type="ECO:0000256" key="4">
    <source>
        <dbReference type="ARBA" id="ARBA00022989"/>
    </source>
</evidence>